<organism evidence="1">
    <name type="scientific">metagenome</name>
    <dbReference type="NCBI Taxonomy" id="256318"/>
    <lineage>
        <taxon>unclassified sequences</taxon>
        <taxon>metagenomes</taxon>
    </lineage>
</organism>
<proteinExistence type="predicted"/>
<name>A0A2P2CH74_9ZZZZ</name>
<evidence type="ECO:0000313" key="1">
    <source>
        <dbReference type="EMBL" id="CUR61358.1"/>
    </source>
</evidence>
<sequence>MDDRVEHYAGLFEDAGDYYLDGLTVLVVRGTTVSEVVETLGAVPMAEVPAHEWESDELLWSTYQLVAIEGGVLAIEGSGYADPPNAVLQSLAVGGRASAVVRDNIKAHSRFGCAKDGELVFDCDEYVYLEDRSEVPDELCELFDLAWVDLQEDEFDPEVDDPTAVGLAMAEVITGLRLTAEDATRLQEDDATVVAVRTMQYAEEWDQARAID</sequence>
<gene>
    <name evidence="1" type="ORF">NOCA1240461</name>
</gene>
<dbReference type="AlphaFoldDB" id="A0A2P2CH74"/>
<dbReference type="EMBL" id="CZKB01000017">
    <property type="protein sequence ID" value="CUR61358.1"/>
    <property type="molecule type" value="Genomic_DNA"/>
</dbReference>
<accession>A0A2P2CH74</accession>
<dbReference type="InterPro" id="IPR045592">
    <property type="entry name" value="DUF6461"/>
</dbReference>
<dbReference type="Pfam" id="PF20062">
    <property type="entry name" value="DUF6461"/>
    <property type="match status" value="1"/>
</dbReference>
<protein>
    <submittedName>
        <fullName evidence="1">Uncharacterized protein</fullName>
    </submittedName>
</protein>
<reference evidence="1" key="1">
    <citation type="submission" date="2015-08" db="EMBL/GenBank/DDBJ databases">
        <authorList>
            <person name="Babu N.S."/>
            <person name="Beckwith C.J."/>
            <person name="Beseler K.G."/>
            <person name="Brison A."/>
            <person name="Carone J.V."/>
            <person name="Caskin T.P."/>
            <person name="Diamond M."/>
            <person name="Durham M.E."/>
            <person name="Foxe J.M."/>
            <person name="Go M."/>
            <person name="Henderson B.A."/>
            <person name="Jones I.B."/>
            <person name="McGettigan J.A."/>
            <person name="Micheletti S.J."/>
            <person name="Nasrallah M.E."/>
            <person name="Ortiz D."/>
            <person name="Piller C.R."/>
            <person name="Privatt S.R."/>
            <person name="Schneider S.L."/>
            <person name="Sharp S."/>
            <person name="Smith T.C."/>
            <person name="Stanton J.D."/>
            <person name="Ullery H.E."/>
            <person name="Wilson R.J."/>
            <person name="Serrano M.G."/>
            <person name="Buck G."/>
            <person name="Lee V."/>
            <person name="Wang Y."/>
            <person name="Carvalho R."/>
            <person name="Voegtly L."/>
            <person name="Shi R."/>
            <person name="Duckworth R."/>
            <person name="Johnson A."/>
            <person name="Loviza R."/>
            <person name="Walstead R."/>
            <person name="Shah Z."/>
            <person name="Kiflezghi M."/>
            <person name="Wade K."/>
            <person name="Ball S.L."/>
            <person name="Bradley K.W."/>
            <person name="Asai D.J."/>
            <person name="Bowman C.A."/>
            <person name="Russell D.A."/>
            <person name="Pope W.H."/>
            <person name="Jacobs-Sera D."/>
            <person name="Hendrix R.W."/>
            <person name="Hatfull G.F."/>
        </authorList>
    </citation>
    <scope>NUCLEOTIDE SEQUENCE</scope>
</reference>